<dbReference type="InterPro" id="IPR027417">
    <property type="entry name" value="P-loop_NTPase"/>
</dbReference>
<keyword evidence="4" id="KW-0694">RNA-binding</keyword>
<evidence type="ECO:0000259" key="5">
    <source>
        <dbReference type="PROSITE" id="PS51192"/>
    </source>
</evidence>
<organism evidence="6">
    <name type="scientific">Trepomonas sp. PC1</name>
    <dbReference type="NCBI Taxonomy" id="1076344"/>
    <lineage>
        <taxon>Eukaryota</taxon>
        <taxon>Metamonada</taxon>
        <taxon>Diplomonadida</taxon>
        <taxon>Hexamitidae</taxon>
        <taxon>Hexamitinae</taxon>
        <taxon>Trepomonas</taxon>
    </lineage>
</organism>
<dbReference type="Gene3D" id="3.40.50.300">
    <property type="entry name" value="P-loop containing nucleotide triphosphate hydrolases"/>
    <property type="match status" value="1"/>
</dbReference>
<comment type="domain">
    <text evidence="4">The Q motif is unique to and characteristic of the DEAD box family of RNA helicases and controls ATP binding and hydrolysis.</text>
</comment>
<reference evidence="6" key="1">
    <citation type="submission" date="2015-07" db="EMBL/GenBank/DDBJ databases">
        <title>Adaptation to a free-living lifestyle via gene acquisitions in the diplomonad Trepomonas sp. PC1.</title>
        <authorList>
            <person name="Xu F."/>
            <person name="Jerlstrom-Hultqvist J."/>
            <person name="Kolisko M."/>
            <person name="Simpson A.G.B."/>
            <person name="Roger A.J."/>
            <person name="Svard S.G."/>
            <person name="Andersson J.O."/>
        </authorList>
    </citation>
    <scope>NUCLEOTIDE SEQUENCE</scope>
    <source>
        <strain evidence="6">PC1</strain>
    </source>
</reference>
<name>A0A146K757_9EUKA</name>
<dbReference type="SUPFAM" id="SSF52540">
    <property type="entry name" value="P-loop containing nucleoside triphosphate hydrolases"/>
    <property type="match status" value="1"/>
</dbReference>
<dbReference type="AlphaFoldDB" id="A0A146K757"/>
<dbReference type="EMBL" id="GDID01003936">
    <property type="protein sequence ID" value="JAP92670.1"/>
    <property type="molecule type" value="Transcribed_RNA"/>
</dbReference>
<gene>
    <name evidence="6" type="ORF">TPC1_15313</name>
</gene>
<evidence type="ECO:0000256" key="3">
    <source>
        <dbReference type="ARBA" id="ARBA00022840"/>
    </source>
</evidence>
<comment type="similarity">
    <text evidence="4">Belongs to the DEAD box helicase family.</text>
</comment>
<evidence type="ECO:0000256" key="1">
    <source>
        <dbReference type="ARBA" id="ARBA00022741"/>
    </source>
</evidence>
<evidence type="ECO:0000256" key="4">
    <source>
        <dbReference type="RuleBase" id="RU365068"/>
    </source>
</evidence>
<accession>A0A146K757</accession>
<dbReference type="EC" id="3.6.4.13" evidence="4"/>
<dbReference type="PANTHER" id="PTHR24031">
    <property type="entry name" value="RNA HELICASE"/>
    <property type="match status" value="1"/>
</dbReference>
<protein>
    <recommendedName>
        <fullName evidence="4">ATP-dependent RNA helicase</fullName>
        <ecNumber evidence="4">3.6.4.13</ecNumber>
    </recommendedName>
</protein>
<dbReference type="GO" id="GO:0016787">
    <property type="term" value="F:hydrolase activity"/>
    <property type="evidence" value="ECO:0007669"/>
    <property type="project" value="UniProtKB-KW"/>
</dbReference>
<dbReference type="PROSITE" id="PS51192">
    <property type="entry name" value="HELICASE_ATP_BIND_1"/>
    <property type="match status" value="1"/>
</dbReference>
<evidence type="ECO:0000256" key="2">
    <source>
        <dbReference type="ARBA" id="ARBA00022801"/>
    </source>
</evidence>
<sequence length="111" mass="12279">LGIHPTILEMLQKSKYVKPLLVQRLVVPQAIKYDNLAIQSETGSGKTLAFVIPILHLFQKYQPADNQAIVIAPTKMLALQIINVFKEFDIQPGQMIGGSDDRQGRVVVATP</sequence>
<dbReference type="InterPro" id="IPR011545">
    <property type="entry name" value="DEAD/DEAH_box_helicase_dom"/>
</dbReference>
<comment type="function">
    <text evidence="4">RNA helicase.</text>
</comment>
<dbReference type="GO" id="GO:0003723">
    <property type="term" value="F:RNA binding"/>
    <property type="evidence" value="ECO:0007669"/>
    <property type="project" value="UniProtKB-UniRule"/>
</dbReference>
<keyword evidence="2 4" id="KW-0378">Hydrolase</keyword>
<comment type="catalytic activity">
    <reaction evidence="4">
        <text>ATP + H2O = ADP + phosphate + H(+)</text>
        <dbReference type="Rhea" id="RHEA:13065"/>
        <dbReference type="ChEBI" id="CHEBI:15377"/>
        <dbReference type="ChEBI" id="CHEBI:15378"/>
        <dbReference type="ChEBI" id="CHEBI:30616"/>
        <dbReference type="ChEBI" id="CHEBI:43474"/>
        <dbReference type="ChEBI" id="CHEBI:456216"/>
        <dbReference type="EC" id="3.6.4.13"/>
    </reaction>
</comment>
<proteinExistence type="inferred from homology"/>
<keyword evidence="1 4" id="KW-0547">Nucleotide-binding</keyword>
<feature type="domain" description="Helicase ATP-binding" evidence="5">
    <location>
        <begin position="27"/>
        <end position="111"/>
    </location>
</feature>
<feature type="non-terminal residue" evidence="6">
    <location>
        <position position="111"/>
    </location>
</feature>
<dbReference type="GO" id="GO:0005524">
    <property type="term" value="F:ATP binding"/>
    <property type="evidence" value="ECO:0007669"/>
    <property type="project" value="UniProtKB-UniRule"/>
</dbReference>
<dbReference type="GO" id="GO:0003724">
    <property type="term" value="F:RNA helicase activity"/>
    <property type="evidence" value="ECO:0007669"/>
    <property type="project" value="UniProtKB-EC"/>
</dbReference>
<keyword evidence="3 4" id="KW-0067">ATP-binding</keyword>
<dbReference type="Pfam" id="PF00270">
    <property type="entry name" value="DEAD"/>
    <property type="match status" value="1"/>
</dbReference>
<dbReference type="InterPro" id="IPR014001">
    <property type="entry name" value="Helicase_ATP-bd"/>
</dbReference>
<evidence type="ECO:0000313" key="6">
    <source>
        <dbReference type="EMBL" id="JAP92670.1"/>
    </source>
</evidence>
<keyword evidence="4 6" id="KW-0347">Helicase</keyword>
<feature type="non-terminal residue" evidence="6">
    <location>
        <position position="1"/>
    </location>
</feature>